<comment type="caution">
    <text evidence="3">The sequence shown here is derived from an EMBL/GenBank/DDBJ whole genome shotgun (WGS) entry which is preliminary data.</text>
</comment>
<evidence type="ECO:0000313" key="3">
    <source>
        <dbReference type="EMBL" id="OZG48760.1"/>
    </source>
</evidence>
<dbReference type="PROSITE" id="PS51099">
    <property type="entry name" value="PTS_EIIB_TYPE_2"/>
    <property type="match status" value="1"/>
</dbReference>
<dbReference type="SUPFAM" id="SSF52794">
    <property type="entry name" value="PTS system IIB component-like"/>
    <property type="match status" value="1"/>
</dbReference>
<dbReference type="GO" id="GO:0008982">
    <property type="term" value="F:protein-N(PI)-phosphohistidine-sugar phosphotransferase activity"/>
    <property type="evidence" value="ECO:0007669"/>
    <property type="project" value="InterPro"/>
</dbReference>
<proteinExistence type="predicted"/>
<dbReference type="CDD" id="cd05563">
    <property type="entry name" value="PTS_IIB_ascorbate"/>
    <property type="match status" value="1"/>
</dbReference>
<organism evidence="3 4">
    <name type="scientific">Bombiscardovia coagulans</name>
    <dbReference type="NCBI Taxonomy" id="686666"/>
    <lineage>
        <taxon>Bacteria</taxon>
        <taxon>Bacillati</taxon>
        <taxon>Actinomycetota</taxon>
        <taxon>Actinomycetes</taxon>
        <taxon>Bifidobacteriales</taxon>
        <taxon>Bifidobacteriaceae</taxon>
        <taxon>Bombiscardovia</taxon>
    </lineage>
</organism>
<evidence type="ECO:0000259" key="2">
    <source>
        <dbReference type="PROSITE" id="PS51099"/>
    </source>
</evidence>
<dbReference type="OrthoDB" id="6603449at2"/>
<keyword evidence="4" id="KW-1185">Reference proteome</keyword>
<dbReference type="GO" id="GO:0009401">
    <property type="term" value="P:phosphoenolpyruvate-dependent sugar phosphotransferase system"/>
    <property type="evidence" value="ECO:0007669"/>
    <property type="project" value="InterPro"/>
</dbReference>
<dbReference type="RefSeq" id="WP_094723361.1">
    <property type="nucleotide sequence ID" value="NZ_MWWS01000008.1"/>
</dbReference>
<dbReference type="Gene3D" id="3.40.50.2300">
    <property type="match status" value="1"/>
</dbReference>
<dbReference type="AlphaFoldDB" id="A0A261EPH9"/>
<dbReference type="InterPro" id="IPR013011">
    <property type="entry name" value="PTS_EIIB_2"/>
</dbReference>
<dbReference type="EMBL" id="MWWS01000008">
    <property type="protein sequence ID" value="OZG48760.1"/>
    <property type="molecule type" value="Genomic_DNA"/>
</dbReference>
<gene>
    <name evidence="3" type="ORF">BOCO_1247</name>
</gene>
<dbReference type="Pfam" id="PF02302">
    <property type="entry name" value="PTS_IIB"/>
    <property type="match status" value="1"/>
</dbReference>
<sequence>MKIVTVCSTGLGSSFMTQLNIEKALKQLGVSGVETDHMDLGSATPSDADVFFMGRDIADSGSELGDVVALNSLIDMNEITQKVKEALERHGVQVPGEAENS</sequence>
<reference evidence="3 4" key="1">
    <citation type="journal article" date="2017" name="BMC Genomics">
        <title>Comparative genomic and phylogenomic analyses of the Bifidobacteriaceae family.</title>
        <authorList>
            <person name="Lugli G.A."/>
            <person name="Milani C."/>
            <person name="Turroni F."/>
            <person name="Duranti S."/>
            <person name="Mancabelli L."/>
            <person name="Mangifesta M."/>
            <person name="Ferrario C."/>
            <person name="Modesto M."/>
            <person name="Mattarelli P."/>
            <person name="Jiri K."/>
            <person name="van Sinderen D."/>
            <person name="Ventura M."/>
        </authorList>
    </citation>
    <scope>NUCLEOTIDE SEQUENCE [LARGE SCALE GENOMIC DNA]</scope>
    <source>
        <strain evidence="3 4">DSM 22924</strain>
    </source>
</reference>
<name>A0A261EPH9_9BIFI</name>
<dbReference type="InterPro" id="IPR036095">
    <property type="entry name" value="PTS_EIIB-like_sf"/>
</dbReference>
<feature type="domain" description="PTS EIIB type-2" evidence="2">
    <location>
        <begin position="1"/>
        <end position="91"/>
    </location>
</feature>
<protein>
    <submittedName>
        <fullName evidence="3">PTS lactose transporter subunit IIB</fullName>
    </submittedName>
</protein>
<dbReference type="Proteomes" id="UP000216004">
    <property type="component" value="Unassembled WGS sequence"/>
</dbReference>
<dbReference type="InterPro" id="IPR003501">
    <property type="entry name" value="PTS_EIIB_2/3"/>
</dbReference>
<evidence type="ECO:0000256" key="1">
    <source>
        <dbReference type="ARBA" id="ARBA00022679"/>
    </source>
</evidence>
<accession>A0A261EPH9</accession>
<evidence type="ECO:0000313" key="4">
    <source>
        <dbReference type="Proteomes" id="UP000216004"/>
    </source>
</evidence>
<keyword evidence="1" id="KW-0808">Transferase</keyword>